<dbReference type="PANTHER" id="PTHR21495">
    <property type="entry name" value="NUCLEOPORIN-RELATED"/>
    <property type="match status" value="1"/>
</dbReference>
<evidence type="ECO:0000256" key="3">
    <source>
        <dbReference type="ARBA" id="ARBA00022525"/>
    </source>
</evidence>
<comment type="subcellular location">
    <subcellularLocation>
        <location evidence="4">Secreted</location>
        <location evidence="4">Extracellular space</location>
        <location evidence="4">Apoplast</location>
    </subcellularLocation>
</comment>
<comment type="similarity">
    <text evidence="1 4">Belongs to the plant dirigent protein family.</text>
</comment>
<name>A0AAD5ZF07_9POAL</name>
<keyword evidence="4" id="KW-0732">Signal</keyword>
<evidence type="ECO:0000313" key="6">
    <source>
        <dbReference type="Proteomes" id="UP001210211"/>
    </source>
</evidence>
<dbReference type="Proteomes" id="UP001210211">
    <property type="component" value="Unassembled WGS sequence"/>
</dbReference>
<evidence type="ECO:0000256" key="2">
    <source>
        <dbReference type="ARBA" id="ARBA00011738"/>
    </source>
</evidence>
<evidence type="ECO:0000256" key="1">
    <source>
        <dbReference type="ARBA" id="ARBA00010746"/>
    </source>
</evidence>
<dbReference type="InterPro" id="IPR004265">
    <property type="entry name" value="Dirigent"/>
</dbReference>
<evidence type="ECO:0000313" key="5">
    <source>
        <dbReference type="EMBL" id="KAJ3696721.1"/>
    </source>
</evidence>
<accession>A0AAD5ZF07</accession>
<gene>
    <name evidence="5" type="ORF">LUZ61_000426</name>
</gene>
<keyword evidence="6" id="KW-1185">Reference proteome</keyword>
<protein>
    <recommendedName>
        <fullName evidence="4">Dirigent protein</fullName>
    </recommendedName>
</protein>
<keyword evidence="3 4" id="KW-0964">Secreted</keyword>
<keyword evidence="4" id="KW-0052">Apoplast</keyword>
<dbReference type="Gene3D" id="2.40.480.10">
    <property type="entry name" value="Allene oxide cyclase-like"/>
    <property type="match status" value="1"/>
</dbReference>
<comment type="function">
    <text evidence="4">Dirigent proteins impart stereoselectivity on the phenoxy radical-coupling reaction, yielding optically active lignans from two molecules of coniferyl alcohol in the biosynthesis of lignans, flavonolignans, and alkaloids and thus plays a central role in plant secondary metabolism.</text>
</comment>
<organism evidence="5 6">
    <name type="scientific">Rhynchospora tenuis</name>
    <dbReference type="NCBI Taxonomy" id="198213"/>
    <lineage>
        <taxon>Eukaryota</taxon>
        <taxon>Viridiplantae</taxon>
        <taxon>Streptophyta</taxon>
        <taxon>Embryophyta</taxon>
        <taxon>Tracheophyta</taxon>
        <taxon>Spermatophyta</taxon>
        <taxon>Magnoliopsida</taxon>
        <taxon>Liliopsida</taxon>
        <taxon>Poales</taxon>
        <taxon>Cyperaceae</taxon>
        <taxon>Cyperoideae</taxon>
        <taxon>Rhynchosporeae</taxon>
        <taxon>Rhynchospora</taxon>
    </lineage>
</organism>
<dbReference type="EMBL" id="JAMRDG010000001">
    <property type="protein sequence ID" value="KAJ3696721.1"/>
    <property type="molecule type" value="Genomic_DNA"/>
</dbReference>
<evidence type="ECO:0000256" key="4">
    <source>
        <dbReference type="RuleBase" id="RU363099"/>
    </source>
</evidence>
<dbReference type="Pfam" id="PF03018">
    <property type="entry name" value="Dirigent"/>
    <property type="match status" value="1"/>
</dbReference>
<dbReference type="AlphaFoldDB" id="A0AAD5ZF07"/>
<dbReference type="GO" id="GO:0048046">
    <property type="term" value="C:apoplast"/>
    <property type="evidence" value="ECO:0007669"/>
    <property type="project" value="UniProtKB-SubCell"/>
</dbReference>
<dbReference type="InterPro" id="IPR044859">
    <property type="entry name" value="Allene_oxi_cyc_Dirigent"/>
</dbReference>
<sequence>MAPYSTLLLSVLLFLSLSPTLLFADSTYSGDEDTVHLHFYIHFIENQTEVVVAKSNIQVPGSFYNFGSIVVVDNPLTEEINITSKPVGKVQGFFSVMDSLTVVWSANIVFTTGEYNGSSLAILGPDDITKPVREVSIVGGSGCFRRAQGHILLKTVSVDFDTGDAEAEVDVYVDTWRSK</sequence>
<comment type="subunit">
    <text evidence="2 4">Homodimer.</text>
</comment>
<dbReference type="GO" id="GO:0009699">
    <property type="term" value="P:phenylpropanoid biosynthetic process"/>
    <property type="evidence" value="ECO:0007669"/>
    <property type="project" value="UniProtKB-ARBA"/>
</dbReference>
<feature type="signal peptide" evidence="4">
    <location>
        <begin position="1"/>
        <end position="24"/>
    </location>
</feature>
<proteinExistence type="inferred from homology"/>
<reference evidence="5 6" key="1">
    <citation type="journal article" date="2022" name="Cell">
        <title>Repeat-based holocentromeres influence genome architecture and karyotype evolution.</title>
        <authorList>
            <person name="Hofstatter P.G."/>
            <person name="Thangavel G."/>
            <person name="Lux T."/>
            <person name="Neumann P."/>
            <person name="Vondrak T."/>
            <person name="Novak P."/>
            <person name="Zhang M."/>
            <person name="Costa L."/>
            <person name="Castellani M."/>
            <person name="Scott A."/>
            <person name="Toegelov H."/>
            <person name="Fuchs J."/>
            <person name="Mata-Sucre Y."/>
            <person name="Dias Y."/>
            <person name="Vanzela A.L.L."/>
            <person name="Huettel B."/>
            <person name="Almeida C.C.S."/>
            <person name="Simkova H."/>
            <person name="Souza G."/>
            <person name="Pedrosa-Harand A."/>
            <person name="Macas J."/>
            <person name="Mayer K.F.X."/>
            <person name="Houben A."/>
            <person name="Marques A."/>
        </authorList>
    </citation>
    <scope>NUCLEOTIDE SEQUENCE [LARGE SCALE GENOMIC DNA]</scope>
    <source>
        <strain evidence="5">RhyTen1mFocal</strain>
    </source>
</reference>
<feature type="chain" id="PRO_5041777425" description="Dirigent protein" evidence="4">
    <location>
        <begin position="25"/>
        <end position="179"/>
    </location>
</feature>
<comment type="caution">
    <text evidence="5">The sequence shown here is derived from an EMBL/GenBank/DDBJ whole genome shotgun (WGS) entry which is preliminary data.</text>
</comment>